<dbReference type="PANTHER" id="PTHR28093:SF1">
    <property type="entry name" value="MORPHOGENESIS-RELATED PROTEIN MSB1"/>
    <property type="match status" value="1"/>
</dbReference>
<feature type="compositionally biased region" description="Polar residues" evidence="1">
    <location>
        <begin position="804"/>
        <end position="815"/>
    </location>
</feature>
<feature type="compositionally biased region" description="Basic and acidic residues" evidence="1">
    <location>
        <begin position="893"/>
        <end position="925"/>
    </location>
</feature>
<evidence type="ECO:0000313" key="4">
    <source>
        <dbReference type="Proteomes" id="UP000757232"/>
    </source>
</evidence>
<feature type="compositionally biased region" description="Basic and acidic residues" evidence="1">
    <location>
        <begin position="863"/>
        <end position="872"/>
    </location>
</feature>
<feature type="region of interest" description="Disordered" evidence="1">
    <location>
        <begin position="757"/>
        <end position="791"/>
    </location>
</feature>
<feature type="domain" description="Meiotically up-regulated protein Msb1/Mug8" evidence="2">
    <location>
        <begin position="329"/>
        <end position="717"/>
    </location>
</feature>
<feature type="compositionally biased region" description="Basic and acidic residues" evidence="1">
    <location>
        <begin position="126"/>
        <end position="144"/>
    </location>
</feature>
<evidence type="ECO:0000313" key="3">
    <source>
        <dbReference type="EMBL" id="OCB85987.1"/>
    </source>
</evidence>
<keyword evidence="4" id="KW-1185">Reference proteome</keyword>
<protein>
    <recommendedName>
        <fullName evidence="2">Meiotically up-regulated protein Msb1/Mug8 domain-containing protein</fullName>
    </recommendedName>
</protein>
<dbReference type="EMBL" id="LNZH02000205">
    <property type="protein sequence ID" value="OCB85987.1"/>
    <property type="molecule type" value="Genomic_DNA"/>
</dbReference>
<feature type="compositionally biased region" description="Low complexity" evidence="1">
    <location>
        <begin position="1067"/>
        <end position="1090"/>
    </location>
</feature>
<feature type="compositionally biased region" description="Low complexity" evidence="1">
    <location>
        <begin position="876"/>
        <end position="890"/>
    </location>
</feature>
<organism evidence="3 4">
    <name type="scientific">Sanghuangporus baumii</name>
    <name type="common">Phellinus baumii</name>
    <dbReference type="NCBI Taxonomy" id="108892"/>
    <lineage>
        <taxon>Eukaryota</taxon>
        <taxon>Fungi</taxon>
        <taxon>Dikarya</taxon>
        <taxon>Basidiomycota</taxon>
        <taxon>Agaricomycotina</taxon>
        <taxon>Agaricomycetes</taxon>
        <taxon>Hymenochaetales</taxon>
        <taxon>Hymenochaetaceae</taxon>
        <taxon>Sanghuangporus</taxon>
    </lineage>
</organism>
<feature type="compositionally biased region" description="Polar residues" evidence="1">
    <location>
        <begin position="988"/>
        <end position="1001"/>
    </location>
</feature>
<proteinExistence type="predicted"/>
<reference evidence="3" key="1">
    <citation type="submission" date="2016-06" db="EMBL/GenBank/DDBJ databases">
        <title>Draft Genome sequence of the fungus Inonotus baumii.</title>
        <authorList>
            <person name="Zhu H."/>
            <person name="Lin W."/>
        </authorList>
    </citation>
    <scope>NUCLEOTIDE SEQUENCE</scope>
    <source>
        <strain evidence="3">821</strain>
    </source>
</reference>
<feature type="compositionally biased region" description="Basic and acidic residues" evidence="1">
    <location>
        <begin position="1032"/>
        <end position="1052"/>
    </location>
</feature>
<sequence>MAFYLLFARLARNTFLLRRLDSTLLHLLRARLHSAIPLSSIFLDKAHTCARQRLGVDNTLFRMPPFFSKVFARGKEKEKEKGKDGLKEPSSPSAKQAKRFSRTSATSLLEGKFEAVSPSVSPTAEKYGEVDQTTPKKDKEKERSAGLFRPKSRTTSGSDASRKQEEVPHLKLDLNLPSPKLDPKKRNLSIVYEGDAVLDDDVIGEKRLSPAEALRLMRACSSVLTSRGLETLGIMHPHWYSASPAAQRRIISLFLSSLTASSEAAASAASSFDSELEFARSPHDVAAVFRWALRHLRLEGDAFDKDNSASLAWLEGDAFDKDNSASLAWYDRFKEKEKASEYPRTAYSDLLLPTVKPSHVELLDSTLSLVSRLASHSDWNGTSGSKLSMSFGHYLLTGNQVEGIEDWVSFYSRWERAGRALEHIFLSSLRSFSDEDAKTGIPKRLLELVANYPYSKSTVDSQFPRPTRFATRNYDALYVRVAADKTPDKRSREEVYLPLQVVENALKSDLSGEEDDKELVALWDEVRKLADAPKEEAETAEGKASEKSLGSIFSDDSIRLLSLKSDSVDKGTPTISMFAPVPDHGALFGTPTPNGRAKAANGSTSVSRQTSEATASSPIAADWNVFSSAGFGESAAGQSLAATLLDNDVEKTDPPKLAARRSLKKSRSPGRGARGEKAAAAGEQPSSPSDAPVRFKTSRVSLVKIDEAFVDFWSDALLDPISDAWPNFVVCQLKSDVVRTHGDRKIAWLVIEQKFVAPSLPPPPSPGRRASSPRPSVRSDGESRPSVVSRVSATFSPRKRFNFFGSQTPASQTVSGGEKRESKAIGKGQKVNELGEVIPEEKEKPPPPTPKTEDSKAAPAVPEKFKEEDVKQPSDVAAGAAAVAVGAEALAPEEEKPEAPSKEKQEKPGAPPKDEEAKEAVKEEAADVPVKALEPEPEAIPAPEKTTAEELTAEAHAEEVHVAEPSIPQVEEAAEVPTSGAPPAAEAPSTTVVTEEPASSVQKEEPIGEPTATEPHVEETGETESATSQHHGAGDSRFVEHIEVTPPEKKLVALEPEPEAAKPTEEPAPAEATPEVAPEVPEPAAVQANEPEVKAEPESTVEEHTSAPIPEEPAAFVETKPEVEASPVPAEEPAAPSAVEEQASVVGEPKPEPAVQSSAPAPAESVEKTNGAAGQAAEEEVKADEAHAKPDEEPIANVAPETPEAKAEEAPTKTSTDTPDS</sequence>
<dbReference type="InterPro" id="IPR037508">
    <property type="entry name" value="Msb1/Mug8"/>
</dbReference>
<feature type="compositionally biased region" description="Basic and acidic residues" evidence="1">
    <location>
        <begin position="953"/>
        <end position="962"/>
    </location>
</feature>
<feature type="compositionally biased region" description="Low complexity" evidence="1">
    <location>
        <begin position="767"/>
        <end position="776"/>
    </location>
</feature>
<feature type="compositionally biased region" description="Basic and acidic residues" evidence="1">
    <location>
        <begin position="1091"/>
        <end position="1105"/>
    </location>
</feature>
<feature type="compositionally biased region" description="Basic and acidic residues" evidence="1">
    <location>
        <begin position="839"/>
        <end position="856"/>
    </location>
</feature>
<feature type="region of interest" description="Disordered" evidence="1">
    <location>
        <begin position="72"/>
        <end position="101"/>
    </location>
</feature>
<dbReference type="Proteomes" id="UP000757232">
    <property type="component" value="Unassembled WGS sequence"/>
</dbReference>
<dbReference type="InterPro" id="IPR008936">
    <property type="entry name" value="Rho_GTPase_activation_prot"/>
</dbReference>
<feature type="region of interest" description="Disordered" evidence="1">
    <location>
        <begin position="571"/>
        <end position="614"/>
    </location>
</feature>
<feature type="region of interest" description="Disordered" evidence="1">
    <location>
        <begin position="803"/>
        <end position="1221"/>
    </location>
</feature>
<dbReference type="AlphaFoldDB" id="A0A9Q5HUD6"/>
<feature type="compositionally biased region" description="Basic and acidic residues" evidence="1">
    <location>
        <begin position="1179"/>
        <end position="1192"/>
    </location>
</feature>
<dbReference type="InterPro" id="IPR012965">
    <property type="entry name" value="Msb1/Mug8_dom"/>
</dbReference>
<feature type="region of interest" description="Disordered" evidence="1">
    <location>
        <begin position="651"/>
        <end position="693"/>
    </location>
</feature>
<evidence type="ECO:0000259" key="2">
    <source>
        <dbReference type="Pfam" id="PF08101"/>
    </source>
</evidence>
<feature type="compositionally biased region" description="Basic residues" evidence="1">
    <location>
        <begin position="658"/>
        <end position="668"/>
    </location>
</feature>
<name>A0A9Q5HUD6_SANBA</name>
<feature type="compositionally biased region" description="Low complexity" evidence="1">
    <location>
        <begin position="1124"/>
        <end position="1146"/>
    </location>
</feature>
<feature type="compositionally biased region" description="Basic and acidic residues" evidence="1">
    <location>
        <begin position="160"/>
        <end position="172"/>
    </location>
</feature>
<dbReference type="OrthoDB" id="3362494at2759"/>
<dbReference type="PANTHER" id="PTHR28093">
    <property type="entry name" value="MORPHOGENESIS-RELATED PROTEIN MSB1"/>
    <property type="match status" value="1"/>
</dbReference>
<accession>A0A9Q5HUD6</accession>
<feature type="compositionally biased region" description="Basic and acidic residues" evidence="1">
    <location>
        <begin position="73"/>
        <end position="87"/>
    </location>
</feature>
<comment type="caution">
    <text evidence="3">The sequence shown here is derived from an EMBL/GenBank/DDBJ whole genome shotgun (WGS) entry which is preliminary data.</text>
</comment>
<evidence type="ECO:0000256" key="1">
    <source>
        <dbReference type="SAM" id="MobiDB-lite"/>
    </source>
</evidence>
<dbReference type="Gene3D" id="1.10.555.10">
    <property type="entry name" value="Rho GTPase activation protein"/>
    <property type="match status" value="1"/>
</dbReference>
<feature type="compositionally biased region" description="Polar residues" evidence="1">
    <location>
        <begin position="601"/>
        <end position="614"/>
    </location>
</feature>
<feature type="region of interest" description="Disordered" evidence="1">
    <location>
        <begin position="116"/>
        <end position="178"/>
    </location>
</feature>
<dbReference type="Pfam" id="PF08101">
    <property type="entry name" value="Msb1-Mug8_dom"/>
    <property type="match status" value="1"/>
</dbReference>
<gene>
    <name evidence="3" type="ORF">A7U60_g6882</name>
</gene>